<dbReference type="AlphaFoldDB" id="I8ALD1"/>
<dbReference type="PANTHER" id="PTHR10587:SF133">
    <property type="entry name" value="CHITIN DEACETYLASE 1-RELATED"/>
    <property type="match status" value="1"/>
</dbReference>
<dbReference type="GO" id="GO:0005975">
    <property type="term" value="P:carbohydrate metabolic process"/>
    <property type="evidence" value="ECO:0007669"/>
    <property type="project" value="InterPro"/>
</dbReference>
<keyword evidence="2" id="KW-0378">Hydrolase</keyword>
<organism evidence="4 5">
    <name type="scientific">Fictibacillus macauensis ZFHKF-1</name>
    <dbReference type="NCBI Taxonomy" id="1196324"/>
    <lineage>
        <taxon>Bacteria</taxon>
        <taxon>Bacillati</taxon>
        <taxon>Bacillota</taxon>
        <taxon>Bacilli</taxon>
        <taxon>Bacillales</taxon>
        <taxon>Fictibacillaceae</taxon>
        <taxon>Fictibacillus</taxon>
    </lineage>
</organism>
<dbReference type="Proteomes" id="UP000004080">
    <property type="component" value="Unassembled WGS sequence"/>
</dbReference>
<accession>I8ALD1</accession>
<gene>
    <name evidence="4" type="ORF">A374_05661</name>
</gene>
<proteinExistence type="predicted"/>
<dbReference type="STRING" id="1196324.A374_05661"/>
<dbReference type="InterPro" id="IPR002509">
    <property type="entry name" value="NODB_dom"/>
</dbReference>
<dbReference type="Pfam" id="PF01522">
    <property type="entry name" value="Polysacc_deac_1"/>
    <property type="match status" value="1"/>
</dbReference>
<dbReference type="Gene3D" id="3.20.20.370">
    <property type="entry name" value="Glycoside hydrolase/deacetylase"/>
    <property type="match status" value="1"/>
</dbReference>
<evidence type="ECO:0000313" key="4">
    <source>
        <dbReference type="EMBL" id="EIT86424.1"/>
    </source>
</evidence>
<dbReference type="CDD" id="cd10917">
    <property type="entry name" value="CE4_NodB_like_6s_7s"/>
    <property type="match status" value="1"/>
</dbReference>
<dbReference type="RefSeq" id="WP_007201229.1">
    <property type="nucleotide sequence ID" value="NZ_AKKV01000021.1"/>
</dbReference>
<evidence type="ECO:0000256" key="2">
    <source>
        <dbReference type="ARBA" id="ARBA00022801"/>
    </source>
</evidence>
<dbReference type="InterPro" id="IPR011330">
    <property type="entry name" value="Glyco_hydro/deAcase_b/a-brl"/>
</dbReference>
<dbReference type="InterPro" id="IPR050248">
    <property type="entry name" value="Polysacc_deacetylase_ArnD"/>
</dbReference>
<dbReference type="eggNOG" id="COG0726">
    <property type="taxonomic scope" value="Bacteria"/>
</dbReference>
<dbReference type="GO" id="GO:0046872">
    <property type="term" value="F:metal ion binding"/>
    <property type="evidence" value="ECO:0007669"/>
    <property type="project" value="UniProtKB-KW"/>
</dbReference>
<reference evidence="4 5" key="1">
    <citation type="journal article" date="2012" name="J. Bacteriol.">
        <title>Genome of Bacillus macauensis ZFHKF-1, a Long-Chain-Forming Bacterium.</title>
        <authorList>
            <person name="Cai L."/>
            <person name="Zhang T."/>
        </authorList>
    </citation>
    <scope>NUCLEOTIDE SEQUENCE [LARGE SCALE GENOMIC DNA]</scope>
    <source>
        <strain evidence="4 5">ZFHKF-1</strain>
    </source>
</reference>
<dbReference type="SUPFAM" id="SSF88713">
    <property type="entry name" value="Glycoside hydrolase/deacetylase"/>
    <property type="match status" value="1"/>
</dbReference>
<evidence type="ECO:0000256" key="1">
    <source>
        <dbReference type="ARBA" id="ARBA00022723"/>
    </source>
</evidence>
<evidence type="ECO:0000259" key="3">
    <source>
        <dbReference type="PROSITE" id="PS51677"/>
    </source>
</evidence>
<dbReference type="PROSITE" id="PS51257">
    <property type="entry name" value="PROKAR_LIPOPROTEIN"/>
    <property type="match status" value="1"/>
</dbReference>
<dbReference type="GO" id="GO:0016020">
    <property type="term" value="C:membrane"/>
    <property type="evidence" value="ECO:0007669"/>
    <property type="project" value="TreeGrafter"/>
</dbReference>
<keyword evidence="5" id="KW-1185">Reference proteome</keyword>
<name>I8ALD1_9BACL</name>
<dbReference type="EMBL" id="AKKV01000021">
    <property type="protein sequence ID" value="EIT86424.1"/>
    <property type="molecule type" value="Genomic_DNA"/>
</dbReference>
<protein>
    <submittedName>
        <fullName evidence="4">Polysaccharide deacetylase family sporulation protein PdaB</fullName>
    </submittedName>
</protein>
<dbReference type="GO" id="GO:0016810">
    <property type="term" value="F:hydrolase activity, acting on carbon-nitrogen (but not peptide) bonds"/>
    <property type="evidence" value="ECO:0007669"/>
    <property type="project" value="InterPro"/>
</dbReference>
<keyword evidence="1" id="KW-0479">Metal-binding</keyword>
<dbReference type="OrthoDB" id="9812065at2"/>
<sequence>MAVHKRWITLILSALFSGCLIMYHPMETGAAFKINRFYYEKKGEVVWDLPSERKEVAITFDDGPNPAYTNEILDTLKKYDAKATFFLVGRNVARHPAIVKREVAEGHELGNHTYTHPYRLPPSAYKKEIDATEKLIEQYQKNQVKLFRPPGGTLNKPIINYTIKKGYKILLWSWHQDPRDWMHPSASSIATHVVSHVRNGDVILLHDAGGNRQETVKAVKMILPILKKKGYKFVTVSQLMMKHERFASLFKQDPDLEPFRIFNEIR</sequence>
<comment type="caution">
    <text evidence="4">The sequence shown here is derived from an EMBL/GenBank/DDBJ whole genome shotgun (WGS) entry which is preliminary data.</text>
</comment>
<dbReference type="PROSITE" id="PS51677">
    <property type="entry name" value="NODB"/>
    <property type="match status" value="1"/>
</dbReference>
<feature type="domain" description="NodB homology" evidence="3">
    <location>
        <begin position="54"/>
        <end position="234"/>
    </location>
</feature>
<dbReference type="PATRIC" id="fig|1196324.3.peg.1152"/>
<dbReference type="PANTHER" id="PTHR10587">
    <property type="entry name" value="GLYCOSYL TRANSFERASE-RELATED"/>
    <property type="match status" value="1"/>
</dbReference>
<evidence type="ECO:0000313" key="5">
    <source>
        <dbReference type="Proteomes" id="UP000004080"/>
    </source>
</evidence>